<evidence type="ECO:0000259" key="9">
    <source>
        <dbReference type="PROSITE" id="PS50928"/>
    </source>
</evidence>
<dbReference type="EMBL" id="PDWK01000043">
    <property type="protein sequence ID" value="KAF1688596.1"/>
    <property type="molecule type" value="Genomic_DNA"/>
</dbReference>
<dbReference type="InterPro" id="IPR000515">
    <property type="entry name" value="MetI-like"/>
</dbReference>
<feature type="domain" description="ABC transmembrane type-1" evidence="9">
    <location>
        <begin position="64"/>
        <end position="258"/>
    </location>
</feature>
<feature type="transmembrane region" description="Helical" evidence="8">
    <location>
        <begin position="100"/>
        <end position="133"/>
    </location>
</feature>
<dbReference type="PANTHER" id="PTHR43848">
    <property type="entry name" value="PUTRESCINE TRANSPORT SYSTEM PERMEASE PROTEIN POTI"/>
    <property type="match status" value="1"/>
</dbReference>
<keyword evidence="7 8" id="KW-0472">Membrane</keyword>
<evidence type="ECO:0000313" key="11">
    <source>
        <dbReference type="Proteomes" id="UP000717981"/>
    </source>
</evidence>
<dbReference type="Proteomes" id="UP000717981">
    <property type="component" value="Unassembled WGS sequence"/>
</dbReference>
<comment type="similarity">
    <text evidence="2">Belongs to the binding-protein-dependent transport system permease family. CysTW subfamily.</text>
</comment>
<dbReference type="InterPro" id="IPR051789">
    <property type="entry name" value="Bact_Polyamine_Transport"/>
</dbReference>
<dbReference type="PANTHER" id="PTHR43848:SF2">
    <property type="entry name" value="PUTRESCINE TRANSPORT SYSTEM PERMEASE PROTEIN POTI"/>
    <property type="match status" value="1"/>
</dbReference>
<comment type="caution">
    <text evidence="10">The sequence shown here is derived from an EMBL/GenBank/DDBJ whole genome shotgun (WGS) entry which is preliminary data.</text>
</comment>
<evidence type="ECO:0000256" key="4">
    <source>
        <dbReference type="ARBA" id="ARBA00022475"/>
    </source>
</evidence>
<protein>
    <submittedName>
        <fullName evidence="10">Putrescine ABC transporter permease PotI</fullName>
    </submittedName>
</protein>
<keyword evidence="3 8" id="KW-0813">Transport</keyword>
<dbReference type="Gene3D" id="1.10.3720.10">
    <property type="entry name" value="MetI-like"/>
    <property type="match status" value="1"/>
</dbReference>
<dbReference type="GO" id="GO:0005886">
    <property type="term" value="C:plasma membrane"/>
    <property type="evidence" value="ECO:0007669"/>
    <property type="project" value="UniProtKB-SubCell"/>
</dbReference>
<dbReference type="Pfam" id="PF00528">
    <property type="entry name" value="BPD_transp_1"/>
    <property type="match status" value="1"/>
</dbReference>
<evidence type="ECO:0000256" key="5">
    <source>
        <dbReference type="ARBA" id="ARBA00022692"/>
    </source>
</evidence>
<dbReference type="CDD" id="cd06261">
    <property type="entry name" value="TM_PBP2"/>
    <property type="match status" value="1"/>
</dbReference>
<keyword evidence="4" id="KW-1003">Cell membrane</keyword>
<gene>
    <name evidence="10" type="ORF">CR938_09295</name>
</gene>
<dbReference type="AlphaFoldDB" id="A0A921P3D1"/>
<evidence type="ECO:0000256" key="1">
    <source>
        <dbReference type="ARBA" id="ARBA00004651"/>
    </source>
</evidence>
<reference evidence="10" key="1">
    <citation type="submission" date="2017-10" db="EMBL/GenBank/DDBJ databases">
        <title>Whole genome sequencing of members of genus Pseudoxanthomonas.</title>
        <authorList>
            <person name="Kumar S."/>
            <person name="Bansal K."/>
            <person name="Kaur A."/>
            <person name="Patil P."/>
            <person name="Sharma S."/>
            <person name="Patil P.B."/>
        </authorList>
    </citation>
    <scope>NUCLEOTIDE SEQUENCE</scope>
    <source>
        <strain evidence="10">DSM 22914</strain>
    </source>
</reference>
<feature type="transmembrane region" description="Helical" evidence="8">
    <location>
        <begin position="70"/>
        <end position="88"/>
    </location>
</feature>
<proteinExistence type="inferred from homology"/>
<feature type="transmembrane region" description="Helical" evidence="8">
    <location>
        <begin position="182"/>
        <end position="202"/>
    </location>
</feature>
<dbReference type="PROSITE" id="PS50928">
    <property type="entry name" value="ABC_TM1"/>
    <property type="match status" value="1"/>
</dbReference>
<keyword evidence="6 8" id="KW-1133">Transmembrane helix</keyword>
<keyword evidence="11" id="KW-1185">Reference proteome</keyword>
<evidence type="ECO:0000256" key="8">
    <source>
        <dbReference type="RuleBase" id="RU363032"/>
    </source>
</evidence>
<dbReference type="GO" id="GO:0055085">
    <property type="term" value="P:transmembrane transport"/>
    <property type="evidence" value="ECO:0007669"/>
    <property type="project" value="InterPro"/>
</dbReference>
<organism evidence="10 11">
    <name type="scientific">Pseudoxanthomonas taiwanensis</name>
    <dbReference type="NCBI Taxonomy" id="176598"/>
    <lineage>
        <taxon>Bacteria</taxon>
        <taxon>Pseudomonadati</taxon>
        <taxon>Pseudomonadota</taxon>
        <taxon>Gammaproteobacteria</taxon>
        <taxon>Lysobacterales</taxon>
        <taxon>Lysobacteraceae</taxon>
        <taxon>Pseudoxanthomonas</taxon>
    </lineage>
</organism>
<evidence type="ECO:0000313" key="10">
    <source>
        <dbReference type="EMBL" id="KAF1688596.1"/>
    </source>
</evidence>
<dbReference type="RefSeq" id="WP_162124746.1">
    <property type="nucleotide sequence ID" value="NZ_PDWK01000043.1"/>
</dbReference>
<dbReference type="OrthoDB" id="9782004at2"/>
<keyword evidence="5 8" id="KW-0812">Transmembrane</keyword>
<comment type="subcellular location">
    <subcellularLocation>
        <location evidence="1 8">Cell membrane</location>
        <topology evidence="1 8">Multi-pass membrane protein</topology>
    </subcellularLocation>
</comment>
<sequence>MNDGPGMRLLRWAVLVAGFAFLYLPIVLLVVYSFNSSRLATVWAGFSVKWYGELMRDRQMLDAAWVSLRIAFWTATAATVIGTLGAMVMTRFRRFPGKTLFGALITAPLVMPEVIIGLSILLMLVSVGAMFGIPSKGMVAIWIAHVTLTVSFVTVVVSSRLQELDKSLEEAAMDLGANRLKVFFLITLPIIAPALVSGWLLAFTLSLDDVVIASFVAGPESTTLPIKVFSSVRLGISPKINALATLLIMAVSLAAVVGWWLMYRDDKRRRRDMQMAMQENG</sequence>
<dbReference type="InterPro" id="IPR035906">
    <property type="entry name" value="MetI-like_sf"/>
</dbReference>
<name>A0A921P3D1_9GAMM</name>
<feature type="transmembrane region" description="Helical" evidence="8">
    <location>
        <begin position="139"/>
        <end position="161"/>
    </location>
</feature>
<feature type="transmembrane region" description="Helical" evidence="8">
    <location>
        <begin position="240"/>
        <end position="263"/>
    </location>
</feature>
<dbReference type="SUPFAM" id="SSF161098">
    <property type="entry name" value="MetI-like"/>
    <property type="match status" value="1"/>
</dbReference>
<accession>A0A921P3D1</accession>
<evidence type="ECO:0000256" key="3">
    <source>
        <dbReference type="ARBA" id="ARBA00022448"/>
    </source>
</evidence>
<feature type="transmembrane region" description="Helical" evidence="8">
    <location>
        <begin position="12"/>
        <end position="34"/>
    </location>
</feature>
<evidence type="ECO:0000256" key="6">
    <source>
        <dbReference type="ARBA" id="ARBA00022989"/>
    </source>
</evidence>
<evidence type="ECO:0000256" key="2">
    <source>
        <dbReference type="ARBA" id="ARBA00007069"/>
    </source>
</evidence>
<evidence type="ECO:0000256" key="7">
    <source>
        <dbReference type="ARBA" id="ARBA00023136"/>
    </source>
</evidence>